<evidence type="ECO:0000313" key="2">
    <source>
        <dbReference type="Proteomes" id="UP001182304"/>
    </source>
</evidence>
<accession>A0AAW8V3Z9</accession>
<comment type="caution">
    <text evidence="1">The sequence shown here is derived from an EMBL/GenBank/DDBJ whole genome shotgun (WGS) entry which is preliminary data.</text>
</comment>
<name>A0AAW8V3Z9_PASMD</name>
<dbReference type="Proteomes" id="UP001182304">
    <property type="component" value="Unassembled WGS sequence"/>
</dbReference>
<dbReference type="RefSeq" id="WP_223132142.1">
    <property type="nucleotide sequence ID" value="NZ_CP082272.1"/>
</dbReference>
<reference evidence="1" key="1">
    <citation type="submission" date="2022-07" db="EMBL/GenBank/DDBJ databases">
        <title>Sequence of Pasteurella multocoda 17BRD-035.</title>
        <authorList>
            <person name="Roy Chowdhury P."/>
            <person name="Alhamami T."/>
            <person name="Trott D.J."/>
            <person name="Djordvevic S.P."/>
        </authorList>
    </citation>
    <scope>NUCLEOTIDE SEQUENCE</scope>
    <source>
        <strain evidence="1">17BRD-035</strain>
    </source>
</reference>
<proteinExistence type="predicted"/>
<gene>
    <name evidence="1" type="ORF">NQF69_00365</name>
</gene>
<dbReference type="AlphaFoldDB" id="A0AAW8V3Z9"/>
<dbReference type="EMBL" id="JANIEN010000001">
    <property type="protein sequence ID" value="MDT3451224.1"/>
    <property type="molecule type" value="Genomic_DNA"/>
</dbReference>
<organism evidence="1 2">
    <name type="scientific">Pasteurella multocida</name>
    <dbReference type="NCBI Taxonomy" id="747"/>
    <lineage>
        <taxon>Bacteria</taxon>
        <taxon>Pseudomonadati</taxon>
        <taxon>Pseudomonadota</taxon>
        <taxon>Gammaproteobacteria</taxon>
        <taxon>Pasteurellales</taxon>
        <taxon>Pasteurellaceae</taxon>
        <taxon>Pasteurella</taxon>
    </lineage>
</organism>
<sequence>MATIKGYKIAHQLTGHGSFLVGLTTYRGENTRLTLPPRVRRGGLTTTTKQDLHKAVKSYIVPNYYKTLYSRVYVIPHIVNLGAMSTEQIFDVQVWNANRYAVNLTLVQAQNAEGVELTGAQTPVKLHSLALKKWTAKVSMNGPAVIDALVSWHFVNHPAVTLNITGSRSTEWAFFPDWSENVVENLYFLTTVHQSITGAEQRIAKRLSPRRTFEFKVTAEGVHRQVFENMLYAYGARVWSMPIFTDCATLLQHVAPGDSEIQIHTAGYDFSVKGQVLLMNGQTKESVEISGVEVNKLILKRPAVNHFDAVNTKVYPIRSAVLTDMPTVTRLSDGVSSAQVRLQIHEHNAHSADITHLPTYRDHPVLEPTSEWSEDITAQYLRLIQTLDNETGLPFYLDTARKAFQITSHRFVLANREEQRKLRQLFYYLRGRQRAIWVATSATDITLKSDISTKTFDIYFMHYTAILKNQVGRQDIRIECTDGSVHYRRIVTSSVVDEQTERLSFDGEELRIKQEDIAKISFLTLSRLESDQVTWTHHTDADGVATVTVSFRGLRDELEI</sequence>
<evidence type="ECO:0000313" key="1">
    <source>
        <dbReference type="EMBL" id="MDT3451224.1"/>
    </source>
</evidence>
<protein>
    <submittedName>
        <fullName evidence="1">Phage tail protein</fullName>
    </submittedName>
</protein>